<comment type="caution">
    <text evidence="2">The sequence shown here is derived from an EMBL/GenBank/DDBJ whole genome shotgun (WGS) entry which is preliminary data.</text>
</comment>
<dbReference type="Pfam" id="PF04233">
    <property type="entry name" value="Phage_Mu_F"/>
    <property type="match status" value="1"/>
</dbReference>
<dbReference type="RefSeq" id="WP_172234075.1">
    <property type="nucleotide sequence ID" value="NZ_JACGBB010000053.1"/>
</dbReference>
<sequence length="260" mass="30061">MGDKPYLRYVAIMDNRVRDSHKAFHGLILPKEHSFWRNNYPPNGWGCRCKTQVLSLDEAKALGYKENVKDKRSSLNAAVRGFDNNPIEPNNALFKVLEEKVKSAPEELREQAKKIMNSAFKDTQEHTKRYSAIKDRFDYHQKLMKAKGLAPLEYKKFINHKVGNFDDKQKAKREQNLIKLCEYKGKGVFIDEYQIANHFYHTNIGAVDYSLVPQILKGTDEKGNKAHSIVYKNILGFKYKLVIKDTNGKIYVESLTKDGE</sequence>
<dbReference type="NCBIfam" id="TIGR01641">
    <property type="entry name" value="phageSPP1_gp7"/>
    <property type="match status" value="1"/>
</dbReference>
<dbReference type="EMBL" id="JACGBB010000053">
    <property type="protein sequence ID" value="MBZ7988179.1"/>
    <property type="molecule type" value="Genomic_DNA"/>
</dbReference>
<dbReference type="InterPro" id="IPR006528">
    <property type="entry name" value="Phage_head_morphogenesis_dom"/>
</dbReference>
<keyword evidence="3" id="KW-1185">Reference proteome</keyword>
<accession>A0ABS7WW86</accession>
<dbReference type="Proteomes" id="UP000786183">
    <property type="component" value="Unassembled WGS sequence"/>
</dbReference>
<protein>
    <submittedName>
        <fullName evidence="2">Minor capsid protein</fullName>
    </submittedName>
</protein>
<proteinExistence type="predicted"/>
<evidence type="ECO:0000313" key="3">
    <source>
        <dbReference type="Proteomes" id="UP000786183"/>
    </source>
</evidence>
<evidence type="ECO:0000259" key="1">
    <source>
        <dbReference type="Pfam" id="PF04233"/>
    </source>
</evidence>
<feature type="non-terminal residue" evidence="2">
    <location>
        <position position="1"/>
    </location>
</feature>
<organism evidence="2 3">
    <name type="scientific">Campylobacter canadensis</name>
    <dbReference type="NCBI Taxonomy" id="449520"/>
    <lineage>
        <taxon>Bacteria</taxon>
        <taxon>Pseudomonadati</taxon>
        <taxon>Campylobacterota</taxon>
        <taxon>Epsilonproteobacteria</taxon>
        <taxon>Campylobacterales</taxon>
        <taxon>Campylobacteraceae</taxon>
        <taxon>Campylobacter</taxon>
    </lineage>
</organism>
<feature type="domain" description="Phage head morphogenesis" evidence="1">
    <location>
        <begin position="4"/>
        <end position="51"/>
    </location>
</feature>
<reference evidence="2 3" key="1">
    <citation type="submission" date="2020-07" db="EMBL/GenBank/DDBJ databases">
        <title>Transfer of Campylobacter canadensis to the novel genus Avispirillum gen. nov., that also includes two novel species recovered from migratory waterfowl: Avispirillum anseris sp. nov. and Avispirillum brantae sp. nov.</title>
        <authorList>
            <person name="Miller W.G."/>
            <person name="Chapman M.H."/>
            <person name="Yee E."/>
            <person name="Inglis G.D."/>
        </authorList>
    </citation>
    <scope>NUCLEOTIDE SEQUENCE [LARGE SCALE GENOMIC DNA]</scope>
    <source>
        <strain evidence="2 3">L283</strain>
    </source>
</reference>
<gene>
    <name evidence="2" type="ORF">AVCANL283_08770</name>
</gene>
<name>A0ABS7WW86_9BACT</name>
<evidence type="ECO:0000313" key="2">
    <source>
        <dbReference type="EMBL" id="MBZ7988179.1"/>
    </source>
</evidence>